<dbReference type="AlphaFoldDB" id="A0A7S4MQG3"/>
<dbReference type="SUPFAM" id="SSF143503">
    <property type="entry name" value="PUG domain-like"/>
    <property type="match status" value="1"/>
</dbReference>
<evidence type="ECO:0000259" key="1">
    <source>
        <dbReference type="PROSITE" id="PS50033"/>
    </source>
</evidence>
<dbReference type="EMBL" id="HBKO01026650">
    <property type="protein sequence ID" value="CAE2236621.1"/>
    <property type="molecule type" value="Transcribed_RNA"/>
</dbReference>
<accession>A0A7S4MQG3</accession>
<dbReference type="Pfam" id="PF09409">
    <property type="entry name" value="PUB"/>
    <property type="match status" value="1"/>
</dbReference>
<dbReference type="InterPro" id="IPR001012">
    <property type="entry name" value="UBX_dom"/>
</dbReference>
<dbReference type="CDD" id="cd09212">
    <property type="entry name" value="PUB"/>
    <property type="match status" value="1"/>
</dbReference>
<organism evidence="2">
    <name type="scientific">Prymnesium polylepis</name>
    <dbReference type="NCBI Taxonomy" id="72548"/>
    <lineage>
        <taxon>Eukaryota</taxon>
        <taxon>Haptista</taxon>
        <taxon>Haptophyta</taxon>
        <taxon>Prymnesiophyceae</taxon>
        <taxon>Prymnesiales</taxon>
        <taxon>Prymnesiaceae</taxon>
        <taxon>Prymnesium</taxon>
    </lineage>
</organism>
<proteinExistence type="predicted"/>
<protein>
    <recommendedName>
        <fullName evidence="1">UBX domain-containing protein</fullName>
    </recommendedName>
</protein>
<dbReference type="PROSITE" id="PS50033">
    <property type="entry name" value="UBX"/>
    <property type="match status" value="1"/>
</dbReference>
<name>A0A7S4MQG3_9EUKA</name>
<dbReference type="InterPro" id="IPR018997">
    <property type="entry name" value="PUB_domain"/>
</dbReference>
<gene>
    <name evidence="2" type="ORF">CPOL0286_LOCUS12211</name>
</gene>
<reference evidence="2" key="1">
    <citation type="submission" date="2021-01" db="EMBL/GenBank/DDBJ databases">
        <authorList>
            <person name="Corre E."/>
            <person name="Pelletier E."/>
            <person name="Niang G."/>
            <person name="Scheremetjew M."/>
            <person name="Finn R."/>
            <person name="Kale V."/>
            <person name="Holt S."/>
            <person name="Cochrane G."/>
            <person name="Meng A."/>
            <person name="Brown T."/>
            <person name="Cohen L."/>
        </authorList>
    </citation>
    <scope>NUCLEOTIDE SEQUENCE</scope>
    <source>
        <strain evidence="2">UIO037</strain>
    </source>
</reference>
<feature type="domain" description="UBX" evidence="1">
    <location>
        <begin position="144"/>
        <end position="225"/>
    </location>
</feature>
<dbReference type="InterPro" id="IPR036339">
    <property type="entry name" value="PUB-like_dom_sf"/>
</dbReference>
<evidence type="ECO:0000313" key="2">
    <source>
        <dbReference type="EMBL" id="CAE2236621.1"/>
    </source>
</evidence>
<dbReference type="Gene3D" id="1.20.58.2190">
    <property type="match status" value="1"/>
</dbReference>
<dbReference type="Gene3D" id="3.10.20.90">
    <property type="entry name" value="Phosphatidylinositol 3-kinase Catalytic Subunit, Chain A, domain 1"/>
    <property type="match status" value="1"/>
</dbReference>
<dbReference type="SUPFAM" id="SSF54236">
    <property type="entry name" value="Ubiquitin-like"/>
    <property type="match status" value="1"/>
</dbReference>
<dbReference type="InterPro" id="IPR029071">
    <property type="entry name" value="Ubiquitin-like_domsf"/>
</dbReference>
<sequence>MSPSQRIEAAAQRIAPHSTAVDILAVSFAKVLADPHSEKYRKVSLSNPTMKRVAEQTGAMELLHAAGWEHHYGHLLLNVYERPLLQEAVAALQRVQTTSPAYARDRAHVQQELARSRATAQQEREDTERRQLHFAKVPAEPPEGSAGAAKICIHLADNSLVWRRFDSTVDTLRDLLNFVKSLKGAPDSPRLENVTQLPARGLDAQNQLGLSLHHLDLWPAGHVRVSCAA</sequence>